<comment type="similarity">
    <text evidence="1">Belongs to the MlaA family.</text>
</comment>
<evidence type="ECO:0000313" key="5">
    <source>
        <dbReference type="Proteomes" id="UP000461162"/>
    </source>
</evidence>
<dbReference type="GO" id="GO:0016020">
    <property type="term" value="C:membrane"/>
    <property type="evidence" value="ECO:0007669"/>
    <property type="project" value="InterPro"/>
</dbReference>
<protein>
    <submittedName>
        <fullName evidence="4">VacJ family lipoprotein</fullName>
    </submittedName>
</protein>
<keyword evidence="5" id="KW-1185">Reference proteome</keyword>
<dbReference type="Proteomes" id="UP000461162">
    <property type="component" value="Unassembled WGS sequence"/>
</dbReference>
<dbReference type="RefSeq" id="WP_155934112.1">
    <property type="nucleotide sequence ID" value="NZ_WODC01000005.1"/>
</dbReference>
<dbReference type="PRINTS" id="PR01805">
    <property type="entry name" value="VACJLIPOPROT"/>
</dbReference>
<sequence length="280" mass="30862">MTARIAVCLMVTALLLMGGGGVFASDSGQGSFSVAQLTDMRGAGAASDAKTAETSGDYDDFDDFDEYGDAEGQLVADPFKGWNMVWFHFNDAMYHGVFKPVATGYAWAIPAQPRQWVRNFFTNMLFPVRFVNNILQGKFDAAYMETSKFLANTSWGLLGFADVTSGMKRNWTPERPTADGFGQTLGKAGFGHGVYLVWPFLGPSSVRESVGWVGDTLLDPVTYADLTFIEMVAVRAYKNVNQLSLELTGNEYETLTEGAIDKYAAVRDAYIRFRAKKVRE</sequence>
<name>A0A7K1KNM1_9BACT</name>
<evidence type="ECO:0000256" key="1">
    <source>
        <dbReference type="ARBA" id="ARBA00010634"/>
    </source>
</evidence>
<feature type="signal peptide" evidence="3">
    <location>
        <begin position="1"/>
        <end position="24"/>
    </location>
</feature>
<dbReference type="PANTHER" id="PTHR30035">
    <property type="entry name" value="LIPOPROTEIN VACJ-RELATED"/>
    <property type="match status" value="1"/>
</dbReference>
<comment type="caution">
    <text evidence="4">The sequence shown here is derived from an EMBL/GenBank/DDBJ whole genome shotgun (WGS) entry which is preliminary data.</text>
</comment>
<dbReference type="GO" id="GO:0120010">
    <property type="term" value="P:intermembrane phospholipid transfer"/>
    <property type="evidence" value="ECO:0007669"/>
    <property type="project" value="TreeGrafter"/>
</dbReference>
<dbReference type="EMBL" id="WODC01000005">
    <property type="protein sequence ID" value="MUM77694.1"/>
    <property type="molecule type" value="Genomic_DNA"/>
</dbReference>
<proteinExistence type="inferred from homology"/>
<dbReference type="PANTHER" id="PTHR30035:SF3">
    <property type="entry name" value="INTERMEMBRANE PHOSPHOLIPID TRANSPORT SYSTEM LIPOPROTEIN MLAA"/>
    <property type="match status" value="1"/>
</dbReference>
<reference evidence="4 5" key="1">
    <citation type="submission" date="2019-11" db="EMBL/GenBank/DDBJ databases">
        <title>Pseudodesulfovibrio alkaliphilus, sp. nov., an alkaliphilic sulfate-reducing bacteria from mud volcano of Taman peninsula, Russia.</title>
        <authorList>
            <person name="Frolova A."/>
            <person name="Merkel A.Y."/>
            <person name="Slobodkin A.I."/>
        </authorList>
    </citation>
    <scope>NUCLEOTIDE SEQUENCE [LARGE SCALE GENOMIC DNA]</scope>
    <source>
        <strain evidence="4 5">F-1</strain>
    </source>
</reference>
<dbReference type="InterPro" id="IPR007428">
    <property type="entry name" value="MlaA"/>
</dbReference>
<dbReference type="AlphaFoldDB" id="A0A7K1KNM1"/>
<evidence type="ECO:0000256" key="2">
    <source>
        <dbReference type="ARBA" id="ARBA00022729"/>
    </source>
</evidence>
<evidence type="ECO:0000313" key="4">
    <source>
        <dbReference type="EMBL" id="MUM77694.1"/>
    </source>
</evidence>
<feature type="chain" id="PRO_5029626122" evidence="3">
    <location>
        <begin position="25"/>
        <end position="280"/>
    </location>
</feature>
<keyword evidence="2 3" id="KW-0732">Signal</keyword>
<organism evidence="4 5">
    <name type="scientific">Pseudodesulfovibrio alkaliphilus</name>
    <dbReference type="NCBI Taxonomy" id="2661613"/>
    <lineage>
        <taxon>Bacteria</taxon>
        <taxon>Pseudomonadati</taxon>
        <taxon>Thermodesulfobacteriota</taxon>
        <taxon>Desulfovibrionia</taxon>
        <taxon>Desulfovibrionales</taxon>
        <taxon>Desulfovibrionaceae</taxon>
    </lineage>
</organism>
<gene>
    <name evidence="4" type="ORF">GKC30_08615</name>
</gene>
<accession>A0A7K1KNM1</accession>
<evidence type="ECO:0000256" key="3">
    <source>
        <dbReference type="SAM" id="SignalP"/>
    </source>
</evidence>
<keyword evidence="4" id="KW-0449">Lipoprotein</keyword>
<dbReference type="Pfam" id="PF04333">
    <property type="entry name" value="MlaA"/>
    <property type="match status" value="1"/>
</dbReference>